<accession>A0A5C0XXT4</accession>
<evidence type="ECO:0000313" key="1">
    <source>
        <dbReference type="EMBL" id="QEK79580.1"/>
    </source>
</evidence>
<reference evidence="1 2" key="1">
    <citation type="submission" date="2017-08" db="EMBL/GenBank/DDBJ databases">
        <title>Resequencing and Reannotation of the genome of Pyrococcus furiosus type strain DSM3638.</title>
        <authorList>
            <person name="Reichelt R.M."/>
            <person name="Bunk B."/>
        </authorList>
    </citation>
    <scope>NUCLEOTIDE SEQUENCE [LARGE SCALE GENOMIC DNA]</scope>
    <source>
        <strain evidence="1 2">DSM 3638</strain>
    </source>
</reference>
<dbReference type="RefSeq" id="WP_011013131.1">
    <property type="nucleotide sequence ID" value="NC_003413.1"/>
</dbReference>
<dbReference type="GeneID" id="13301194"/>
<dbReference type="OrthoDB" id="84899at2157"/>
<name>A0A5C0XXT4_PYRFU</name>
<dbReference type="GeneID" id="41713810"/>
<sequence>MAILGHNIIRVEFEKNPVPGGQVEVSLNPKIEELRLGEINLPNGKVKGIEVELTYNIIYSPEVGKGMIRMIVFYLPRNREDVDNILDNWEKEKKLPGELVAEVVNFANNLLIPFAMMITKEMGMPSPIPIPRVVVRQ</sequence>
<protein>
    <submittedName>
        <fullName evidence="1">Uncharacterized protein</fullName>
    </submittedName>
</protein>
<gene>
    <name evidence="1" type="ORF">PFDSM3638_10010</name>
</gene>
<dbReference type="AlphaFoldDB" id="A0A5C0XXT4"/>
<proteinExistence type="predicted"/>
<evidence type="ECO:0000313" key="2">
    <source>
        <dbReference type="Proteomes" id="UP000324354"/>
    </source>
</evidence>
<dbReference type="EMBL" id="CP023154">
    <property type="protein sequence ID" value="QEK79580.1"/>
    <property type="molecule type" value="Genomic_DNA"/>
</dbReference>
<organism evidence="1 2">
    <name type="scientific">Pyrococcus furiosus (strain ATCC 43587 / DSM 3638 / JCM 8422 / Vc1)</name>
    <dbReference type="NCBI Taxonomy" id="186497"/>
    <lineage>
        <taxon>Archaea</taxon>
        <taxon>Methanobacteriati</taxon>
        <taxon>Methanobacteriota</taxon>
        <taxon>Thermococci</taxon>
        <taxon>Thermococcales</taxon>
        <taxon>Thermococcaceae</taxon>
        <taxon>Pyrococcus</taxon>
    </lineage>
</organism>
<dbReference type="Proteomes" id="UP000324354">
    <property type="component" value="Chromosome"/>
</dbReference>